<dbReference type="Proteomes" id="UP001194469">
    <property type="component" value="Unassembled WGS sequence"/>
</dbReference>
<comment type="caution">
    <text evidence="1">The sequence shown here is derived from an EMBL/GenBank/DDBJ whole genome shotgun (WGS) entry which is preliminary data.</text>
</comment>
<evidence type="ECO:0000313" key="2">
    <source>
        <dbReference type="Proteomes" id="UP001194469"/>
    </source>
</evidence>
<reference evidence="1 2" key="1">
    <citation type="submission" date="2019-08" db="EMBL/GenBank/DDBJ databases">
        <authorList>
            <person name="Luo N."/>
        </authorList>
    </citation>
    <scope>NUCLEOTIDE SEQUENCE [LARGE SCALE GENOMIC DNA]</scope>
    <source>
        <strain evidence="1 2">NCIMB 9442</strain>
    </source>
</reference>
<dbReference type="RefSeq" id="WP_196607841.1">
    <property type="nucleotide sequence ID" value="NZ_VRYY01000011.1"/>
</dbReference>
<organism evidence="1 2">
    <name type="scientific">Nitratidesulfovibrio oxamicus</name>
    <dbReference type="NCBI Taxonomy" id="32016"/>
    <lineage>
        <taxon>Bacteria</taxon>
        <taxon>Pseudomonadati</taxon>
        <taxon>Thermodesulfobacteriota</taxon>
        <taxon>Desulfovibrionia</taxon>
        <taxon>Desulfovibrionales</taxon>
        <taxon>Desulfovibrionaceae</taxon>
        <taxon>Nitratidesulfovibrio</taxon>
    </lineage>
</organism>
<dbReference type="EMBL" id="VRYY01000011">
    <property type="protein sequence ID" value="MBG3875559.1"/>
    <property type="molecule type" value="Genomic_DNA"/>
</dbReference>
<name>A0ABS0IZE9_9BACT</name>
<gene>
    <name evidence="1" type="ORF">FVW20_00580</name>
</gene>
<protein>
    <submittedName>
        <fullName evidence="1">Uncharacterized protein</fullName>
    </submittedName>
</protein>
<proteinExistence type="predicted"/>
<keyword evidence="2" id="KW-1185">Reference proteome</keyword>
<accession>A0ABS0IZE9</accession>
<sequence>MKPAEIIESLRNKSRGEGSTIVGRGQLRILFEHADYCARAAEEVREICRELQDALSAYMAVCNPADPNPVTDHMAMYVKAKAALQSAEKVL</sequence>
<evidence type="ECO:0000313" key="1">
    <source>
        <dbReference type="EMBL" id="MBG3875559.1"/>
    </source>
</evidence>